<feature type="compositionally biased region" description="Low complexity" evidence="1">
    <location>
        <begin position="145"/>
        <end position="170"/>
    </location>
</feature>
<evidence type="ECO:0000313" key="3">
    <source>
        <dbReference type="Proteomes" id="UP001159405"/>
    </source>
</evidence>
<sequence>MDQTSEVVEDGSDLNFDETVAGIDVSGIRRSTRVHVPTERGLDYQLPLWKKNYNQCKKKLEDKLNALDMSWTELSDAEALRKKRTFIEDYKKALTEGSSEFVLLLPSEYANDVARETDYLNRQAVELRKRIGERIFELEKVELQSRCSGKTSSSMKSSRSSKHSSASQIS</sequence>
<comment type="caution">
    <text evidence="2">The sequence shown here is derived from an EMBL/GenBank/DDBJ whole genome shotgun (WGS) entry which is preliminary data.</text>
</comment>
<organism evidence="2 3">
    <name type="scientific">Porites lobata</name>
    <dbReference type="NCBI Taxonomy" id="104759"/>
    <lineage>
        <taxon>Eukaryota</taxon>
        <taxon>Metazoa</taxon>
        <taxon>Cnidaria</taxon>
        <taxon>Anthozoa</taxon>
        <taxon>Hexacorallia</taxon>
        <taxon>Scleractinia</taxon>
        <taxon>Fungiina</taxon>
        <taxon>Poritidae</taxon>
        <taxon>Porites</taxon>
    </lineage>
</organism>
<keyword evidence="3" id="KW-1185">Reference proteome</keyword>
<evidence type="ECO:0000313" key="2">
    <source>
        <dbReference type="EMBL" id="CAH3159209.1"/>
    </source>
</evidence>
<protein>
    <submittedName>
        <fullName evidence="2">Uncharacterized protein</fullName>
    </submittedName>
</protein>
<feature type="region of interest" description="Disordered" evidence="1">
    <location>
        <begin position="144"/>
        <end position="170"/>
    </location>
</feature>
<gene>
    <name evidence="2" type="ORF">PLOB_00003545</name>
</gene>
<proteinExistence type="predicted"/>
<accession>A0ABN8Q9C1</accession>
<reference evidence="2 3" key="1">
    <citation type="submission" date="2022-05" db="EMBL/GenBank/DDBJ databases">
        <authorList>
            <consortium name="Genoscope - CEA"/>
            <person name="William W."/>
        </authorList>
    </citation>
    <scope>NUCLEOTIDE SEQUENCE [LARGE SCALE GENOMIC DNA]</scope>
</reference>
<dbReference type="EMBL" id="CALNXK010000113">
    <property type="protein sequence ID" value="CAH3159209.1"/>
    <property type="molecule type" value="Genomic_DNA"/>
</dbReference>
<name>A0ABN8Q9C1_9CNID</name>
<evidence type="ECO:0000256" key="1">
    <source>
        <dbReference type="SAM" id="MobiDB-lite"/>
    </source>
</evidence>
<dbReference type="Proteomes" id="UP001159405">
    <property type="component" value="Unassembled WGS sequence"/>
</dbReference>